<name>A0ACB8FKG5_9SAUR</name>
<accession>A0ACB8FKG5</accession>
<dbReference type="Proteomes" id="UP000827872">
    <property type="component" value="Linkage Group LG04"/>
</dbReference>
<evidence type="ECO:0000313" key="1">
    <source>
        <dbReference type="EMBL" id="KAH8005742.1"/>
    </source>
</evidence>
<organism evidence="1 2">
    <name type="scientific">Sphaerodactylus townsendi</name>
    <dbReference type="NCBI Taxonomy" id="933632"/>
    <lineage>
        <taxon>Eukaryota</taxon>
        <taxon>Metazoa</taxon>
        <taxon>Chordata</taxon>
        <taxon>Craniata</taxon>
        <taxon>Vertebrata</taxon>
        <taxon>Euteleostomi</taxon>
        <taxon>Lepidosauria</taxon>
        <taxon>Squamata</taxon>
        <taxon>Bifurcata</taxon>
        <taxon>Gekkota</taxon>
        <taxon>Sphaerodactylidae</taxon>
        <taxon>Sphaerodactylus</taxon>
    </lineage>
</organism>
<proteinExistence type="predicted"/>
<evidence type="ECO:0000313" key="2">
    <source>
        <dbReference type="Proteomes" id="UP000827872"/>
    </source>
</evidence>
<reference evidence="1" key="1">
    <citation type="submission" date="2021-08" db="EMBL/GenBank/DDBJ databases">
        <title>The first chromosome-level gecko genome reveals the dynamic sex chromosomes of Neotropical dwarf geckos (Sphaerodactylidae: Sphaerodactylus).</title>
        <authorList>
            <person name="Pinto B.J."/>
            <person name="Keating S.E."/>
            <person name="Gamble T."/>
        </authorList>
    </citation>
    <scope>NUCLEOTIDE SEQUENCE</scope>
    <source>
        <strain evidence="1">TG3544</strain>
    </source>
</reference>
<protein>
    <submittedName>
        <fullName evidence="1">Uncharacterized protein</fullName>
    </submittedName>
</protein>
<comment type="caution">
    <text evidence="1">The sequence shown here is derived from an EMBL/GenBank/DDBJ whole genome shotgun (WGS) entry which is preliminary data.</text>
</comment>
<keyword evidence="2" id="KW-1185">Reference proteome</keyword>
<gene>
    <name evidence="1" type="ORF">K3G42_031054</name>
</gene>
<dbReference type="EMBL" id="CM037617">
    <property type="protein sequence ID" value="KAH8005742.1"/>
    <property type="molecule type" value="Genomic_DNA"/>
</dbReference>
<sequence>MATPASALASDSSFRRHREPGWGACSGGRFQRGFCCCILQKKKKKMEGVGEERERETEMDWSRVKNPVFIIIINNQDINNKNGIALVDVGPVHSGHIVV</sequence>